<dbReference type="GO" id="GO:0016838">
    <property type="term" value="F:carbon-oxygen lyase activity, acting on phosphates"/>
    <property type="evidence" value="ECO:0007669"/>
    <property type="project" value="InterPro"/>
</dbReference>
<sequence>MSHIQAESTFGYHGLDTTGPTHADIAKSLIKGFLEGVGFNRSSPFLKDHELEAAVWTYFKSQNLGQKTESAVHNVLKLSVTLTQQAYTSLPFENKVLCAIQFLYMFLVDDIAPSFMEELRYFCQNFTLNNDHRHPLLNGFDKHLRYLSRYYGPYCHSTIIKSLFDYVNGRIIEHEMEKTGFKFSSKTRLMPMFLRTKVGAAEILISLLWPKASFPEDRYLLHYFPVVQELVLFTDFANDVLSYYKEFVINEEKGNFVANFSETHGISHMDVLRQLTNYTPQVVSSVYEILHGQDELLKPVQNFINGWIMLCTAHRRYHLVELFADEGYLAPYDEDS</sequence>
<dbReference type="Gene3D" id="1.10.600.10">
    <property type="entry name" value="Farnesyl Diphosphate Synthase"/>
    <property type="match status" value="1"/>
</dbReference>
<accession>A0A9W9WPZ5</accession>
<dbReference type="SFLD" id="SFLDS00005">
    <property type="entry name" value="Isoprenoid_Synthase_Type_I"/>
    <property type="match status" value="1"/>
</dbReference>
<dbReference type="EMBL" id="JAPWDO010000005">
    <property type="protein sequence ID" value="KAJ5471478.1"/>
    <property type="molecule type" value="Genomic_DNA"/>
</dbReference>
<reference evidence="3" key="1">
    <citation type="submission" date="2022-12" db="EMBL/GenBank/DDBJ databases">
        <authorList>
            <person name="Petersen C."/>
        </authorList>
    </citation>
    <scope>NUCLEOTIDE SEQUENCE</scope>
    <source>
        <strain evidence="3">IBT 17660</strain>
    </source>
</reference>
<organism evidence="3 4">
    <name type="scientific">Penicillium desertorum</name>
    <dbReference type="NCBI Taxonomy" id="1303715"/>
    <lineage>
        <taxon>Eukaryota</taxon>
        <taxon>Fungi</taxon>
        <taxon>Dikarya</taxon>
        <taxon>Ascomycota</taxon>
        <taxon>Pezizomycotina</taxon>
        <taxon>Eurotiomycetes</taxon>
        <taxon>Eurotiomycetidae</taxon>
        <taxon>Eurotiales</taxon>
        <taxon>Aspergillaceae</taxon>
        <taxon>Penicillium</taxon>
    </lineage>
</organism>
<protein>
    <submittedName>
        <fullName evidence="3">Terpenoid synthase</fullName>
    </submittedName>
</protein>
<name>A0A9W9WPZ5_9EURO</name>
<dbReference type="Pfam" id="PF06330">
    <property type="entry name" value="TRI5"/>
    <property type="match status" value="1"/>
</dbReference>
<evidence type="ECO:0000313" key="3">
    <source>
        <dbReference type="EMBL" id="KAJ5471478.1"/>
    </source>
</evidence>
<dbReference type="OrthoDB" id="2998174at2759"/>
<evidence type="ECO:0000313" key="4">
    <source>
        <dbReference type="Proteomes" id="UP001147760"/>
    </source>
</evidence>
<dbReference type="Proteomes" id="UP001147760">
    <property type="component" value="Unassembled WGS sequence"/>
</dbReference>
<dbReference type="SFLD" id="SFLDG01021">
    <property type="entry name" value="Trichodiene_Synthase_Like"/>
    <property type="match status" value="1"/>
</dbReference>
<dbReference type="InterPro" id="IPR024652">
    <property type="entry name" value="Trichodiene_synth"/>
</dbReference>
<keyword evidence="2" id="KW-0456">Lyase</keyword>
<gene>
    <name evidence="3" type="ORF">N7530_008835</name>
</gene>
<reference evidence="3" key="2">
    <citation type="journal article" date="2023" name="IMA Fungus">
        <title>Comparative genomic study of the Penicillium genus elucidates a diverse pangenome and 15 lateral gene transfer events.</title>
        <authorList>
            <person name="Petersen C."/>
            <person name="Sorensen T."/>
            <person name="Nielsen M.R."/>
            <person name="Sondergaard T.E."/>
            <person name="Sorensen J.L."/>
            <person name="Fitzpatrick D.A."/>
            <person name="Frisvad J.C."/>
            <person name="Nielsen K.L."/>
        </authorList>
    </citation>
    <scope>NUCLEOTIDE SEQUENCE</scope>
    <source>
        <strain evidence="3">IBT 17660</strain>
    </source>
</reference>
<dbReference type="InterPro" id="IPR008949">
    <property type="entry name" value="Isoprenoid_synthase_dom_sf"/>
</dbReference>
<keyword evidence="4" id="KW-1185">Reference proteome</keyword>
<proteinExistence type="inferred from homology"/>
<evidence type="ECO:0000256" key="1">
    <source>
        <dbReference type="ARBA" id="ARBA00007946"/>
    </source>
</evidence>
<dbReference type="SUPFAM" id="SSF48576">
    <property type="entry name" value="Terpenoid synthases"/>
    <property type="match status" value="1"/>
</dbReference>
<evidence type="ECO:0000256" key="2">
    <source>
        <dbReference type="ARBA" id="ARBA00023239"/>
    </source>
</evidence>
<comment type="similarity">
    <text evidence="1">Belongs to the trichodiene synthase family.</text>
</comment>
<comment type="caution">
    <text evidence="3">The sequence shown here is derived from an EMBL/GenBank/DDBJ whole genome shotgun (WGS) entry which is preliminary data.</text>
</comment>
<dbReference type="AlphaFoldDB" id="A0A9W9WPZ5"/>